<accession>A0A5B7ECR1</accession>
<feature type="transmembrane region" description="Helical" evidence="1">
    <location>
        <begin position="18"/>
        <end position="40"/>
    </location>
</feature>
<organism evidence="2 3">
    <name type="scientific">Portunus trituberculatus</name>
    <name type="common">Swimming crab</name>
    <name type="synonym">Neptunus trituberculatus</name>
    <dbReference type="NCBI Taxonomy" id="210409"/>
    <lineage>
        <taxon>Eukaryota</taxon>
        <taxon>Metazoa</taxon>
        <taxon>Ecdysozoa</taxon>
        <taxon>Arthropoda</taxon>
        <taxon>Crustacea</taxon>
        <taxon>Multicrustacea</taxon>
        <taxon>Malacostraca</taxon>
        <taxon>Eumalacostraca</taxon>
        <taxon>Eucarida</taxon>
        <taxon>Decapoda</taxon>
        <taxon>Pleocyemata</taxon>
        <taxon>Brachyura</taxon>
        <taxon>Eubrachyura</taxon>
        <taxon>Portunoidea</taxon>
        <taxon>Portunidae</taxon>
        <taxon>Portuninae</taxon>
        <taxon>Portunus</taxon>
    </lineage>
</organism>
<proteinExistence type="predicted"/>
<name>A0A5B7ECR1_PORTR</name>
<keyword evidence="3" id="KW-1185">Reference proteome</keyword>
<evidence type="ECO:0000313" key="3">
    <source>
        <dbReference type="Proteomes" id="UP000324222"/>
    </source>
</evidence>
<protein>
    <submittedName>
        <fullName evidence="2">Uncharacterized protein</fullName>
    </submittedName>
</protein>
<comment type="caution">
    <text evidence="2">The sequence shown here is derived from an EMBL/GenBank/DDBJ whole genome shotgun (WGS) entry which is preliminary data.</text>
</comment>
<dbReference type="AlphaFoldDB" id="A0A5B7ECR1"/>
<keyword evidence="1" id="KW-0812">Transmembrane</keyword>
<dbReference type="Proteomes" id="UP000324222">
    <property type="component" value="Unassembled WGS sequence"/>
</dbReference>
<keyword evidence="1" id="KW-1133">Transmembrane helix</keyword>
<reference evidence="2 3" key="1">
    <citation type="submission" date="2019-05" db="EMBL/GenBank/DDBJ databases">
        <title>Another draft genome of Portunus trituberculatus and its Hox gene families provides insights of decapod evolution.</title>
        <authorList>
            <person name="Jeong J.-H."/>
            <person name="Song I."/>
            <person name="Kim S."/>
            <person name="Choi T."/>
            <person name="Kim D."/>
            <person name="Ryu S."/>
            <person name="Kim W."/>
        </authorList>
    </citation>
    <scope>NUCLEOTIDE SEQUENCE [LARGE SCALE GENOMIC DNA]</scope>
    <source>
        <tissue evidence="2">Muscle</tissue>
    </source>
</reference>
<keyword evidence="1" id="KW-0472">Membrane</keyword>
<gene>
    <name evidence="2" type="ORF">E2C01_023841</name>
</gene>
<sequence>MVPEDVALTDVHVTHHQLAEVFCLVVLMVLVRMTMAWGMVVCDEVVRGKRDACLTCFHPTSDRRNKVHK</sequence>
<dbReference type="EMBL" id="VSRR010002279">
    <property type="protein sequence ID" value="MPC30574.1"/>
    <property type="molecule type" value="Genomic_DNA"/>
</dbReference>
<evidence type="ECO:0000256" key="1">
    <source>
        <dbReference type="SAM" id="Phobius"/>
    </source>
</evidence>
<evidence type="ECO:0000313" key="2">
    <source>
        <dbReference type="EMBL" id="MPC30574.1"/>
    </source>
</evidence>